<name>A0ABC8M2K8_ERUVS</name>
<evidence type="ECO:0000259" key="1">
    <source>
        <dbReference type="Pfam" id="PF23469"/>
    </source>
</evidence>
<dbReference type="Proteomes" id="UP001642260">
    <property type="component" value="Unassembled WGS sequence"/>
</dbReference>
<reference evidence="2 3" key="1">
    <citation type="submission" date="2022-03" db="EMBL/GenBank/DDBJ databases">
        <authorList>
            <person name="Macdonald S."/>
            <person name="Ahmed S."/>
            <person name="Newling K."/>
        </authorList>
    </citation>
    <scope>NUCLEOTIDE SEQUENCE [LARGE SCALE GENOMIC DNA]</scope>
</reference>
<keyword evidence="3" id="KW-1185">Reference proteome</keyword>
<sequence>MSIRDELTIAREIVINDTEASLRHKLTINAQVSTQEEIQRSTGAVGKVSSSKLNALPDGEKPLYICCCPYVYYIFLAQQTLITGA</sequence>
<dbReference type="InterPro" id="IPR056149">
    <property type="entry name" value="PRP5/DDX46/KHDC4_KH"/>
</dbReference>
<protein>
    <recommendedName>
        <fullName evidence="1">ATP-dependent RNA helicase PRP5/DDX46/KHDC4 KH domain-containing protein</fullName>
    </recommendedName>
</protein>
<dbReference type="EMBL" id="CAKOAT010897375">
    <property type="protein sequence ID" value="CAH8390465.1"/>
    <property type="molecule type" value="Genomic_DNA"/>
</dbReference>
<organism evidence="2 3">
    <name type="scientific">Eruca vesicaria subsp. sativa</name>
    <name type="common">Garden rocket</name>
    <name type="synonym">Eruca sativa</name>
    <dbReference type="NCBI Taxonomy" id="29727"/>
    <lineage>
        <taxon>Eukaryota</taxon>
        <taxon>Viridiplantae</taxon>
        <taxon>Streptophyta</taxon>
        <taxon>Embryophyta</taxon>
        <taxon>Tracheophyta</taxon>
        <taxon>Spermatophyta</taxon>
        <taxon>Magnoliopsida</taxon>
        <taxon>eudicotyledons</taxon>
        <taxon>Gunneridae</taxon>
        <taxon>Pentapetalae</taxon>
        <taxon>rosids</taxon>
        <taxon>malvids</taxon>
        <taxon>Brassicales</taxon>
        <taxon>Brassicaceae</taxon>
        <taxon>Brassiceae</taxon>
        <taxon>Eruca</taxon>
    </lineage>
</organism>
<proteinExistence type="predicted"/>
<accession>A0ABC8M2K8</accession>
<comment type="caution">
    <text evidence="2">The sequence shown here is derived from an EMBL/GenBank/DDBJ whole genome shotgun (WGS) entry which is preliminary data.</text>
</comment>
<evidence type="ECO:0000313" key="2">
    <source>
        <dbReference type="EMBL" id="CAH8390465.1"/>
    </source>
</evidence>
<dbReference type="Pfam" id="PF23469">
    <property type="entry name" value="KH_12"/>
    <property type="match status" value="1"/>
</dbReference>
<evidence type="ECO:0000313" key="3">
    <source>
        <dbReference type="Proteomes" id="UP001642260"/>
    </source>
</evidence>
<gene>
    <name evidence="2" type="ORF">ERUC_LOCUS42948</name>
</gene>
<feature type="domain" description="ATP-dependent RNA helicase PRP5/DDX46/KHDC4 KH" evidence="1">
    <location>
        <begin position="9"/>
        <end position="67"/>
    </location>
</feature>
<dbReference type="AlphaFoldDB" id="A0ABC8M2K8"/>